<dbReference type="InterPro" id="IPR027417">
    <property type="entry name" value="P-loop_NTPase"/>
</dbReference>
<proteinExistence type="predicted"/>
<dbReference type="Pfam" id="PF13538">
    <property type="entry name" value="UvrD_C_2"/>
    <property type="match status" value="1"/>
</dbReference>
<dbReference type="InterPro" id="IPR027785">
    <property type="entry name" value="UvrD-like_helicase_C"/>
</dbReference>
<comment type="caution">
    <text evidence="2">The sequence shown here is derived from an EMBL/GenBank/DDBJ whole genome shotgun (WGS) entry which is preliminary data.</text>
</comment>
<evidence type="ECO:0000313" key="2">
    <source>
        <dbReference type="EMBL" id="EQD79401.1"/>
    </source>
</evidence>
<keyword evidence="2" id="KW-0547">Nucleotide-binding</keyword>
<feature type="non-terminal residue" evidence="2">
    <location>
        <position position="1"/>
    </location>
</feature>
<sequence>CALGHETIAVICKTAAQSRAAHAAIEKRQAVQLITKHSATFAKGTLIIPAYLAKGVEFDAVIIYDASDRTYGDPDDRKLFYTACTRAMHALHIHSLGNPNAFLRGADPATYEGRI</sequence>
<feature type="domain" description="UvrD-like helicase C-terminal" evidence="1">
    <location>
        <begin position="51"/>
        <end position="93"/>
    </location>
</feature>
<dbReference type="EMBL" id="AUZX01001322">
    <property type="protein sequence ID" value="EQD79401.1"/>
    <property type="molecule type" value="Genomic_DNA"/>
</dbReference>
<dbReference type="SUPFAM" id="SSF52540">
    <property type="entry name" value="P-loop containing nucleoside triphosphate hydrolases"/>
    <property type="match status" value="1"/>
</dbReference>
<protein>
    <submittedName>
        <fullName evidence="2">UvrD/REP helicase</fullName>
    </submittedName>
</protein>
<keyword evidence="2" id="KW-0378">Hydrolase</keyword>
<reference evidence="2" key="2">
    <citation type="journal article" date="2014" name="ISME J.">
        <title>Microbial stratification in low pH oxic and suboxic macroscopic growths along an acid mine drainage.</title>
        <authorList>
            <person name="Mendez-Garcia C."/>
            <person name="Mesa V."/>
            <person name="Sprenger R.R."/>
            <person name="Richter M."/>
            <person name="Diez M.S."/>
            <person name="Solano J."/>
            <person name="Bargiela R."/>
            <person name="Golyshina O.V."/>
            <person name="Manteca A."/>
            <person name="Ramos J.L."/>
            <person name="Gallego J.R."/>
            <person name="Llorente I."/>
            <person name="Martins Dos Santos V.A."/>
            <person name="Jensen O.N."/>
            <person name="Pelaez A.I."/>
            <person name="Sanchez J."/>
            <person name="Ferrer M."/>
        </authorList>
    </citation>
    <scope>NUCLEOTIDE SEQUENCE</scope>
</reference>
<accession>T1C1Q3</accession>
<organism evidence="2">
    <name type="scientific">mine drainage metagenome</name>
    <dbReference type="NCBI Taxonomy" id="410659"/>
    <lineage>
        <taxon>unclassified sequences</taxon>
        <taxon>metagenomes</taxon>
        <taxon>ecological metagenomes</taxon>
    </lineage>
</organism>
<reference evidence="2" key="1">
    <citation type="submission" date="2013-08" db="EMBL/GenBank/DDBJ databases">
        <authorList>
            <person name="Mendez C."/>
            <person name="Richter M."/>
            <person name="Ferrer M."/>
            <person name="Sanchez J."/>
        </authorList>
    </citation>
    <scope>NUCLEOTIDE SEQUENCE</scope>
</reference>
<gene>
    <name evidence="2" type="ORF">B1A_01751</name>
</gene>
<dbReference type="GO" id="GO:0004386">
    <property type="term" value="F:helicase activity"/>
    <property type="evidence" value="ECO:0007669"/>
    <property type="project" value="UniProtKB-KW"/>
</dbReference>
<evidence type="ECO:0000259" key="1">
    <source>
        <dbReference type="Pfam" id="PF13538"/>
    </source>
</evidence>
<keyword evidence="2" id="KW-0347">Helicase</keyword>
<name>T1C1Q3_9ZZZZ</name>
<dbReference type="AlphaFoldDB" id="T1C1Q3"/>
<keyword evidence="2" id="KW-0067">ATP-binding</keyword>
<dbReference type="Gene3D" id="3.40.50.300">
    <property type="entry name" value="P-loop containing nucleotide triphosphate hydrolases"/>
    <property type="match status" value="1"/>
</dbReference>